<reference evidence="2" key="1">
    <citation type="journal article" date="2019" name="Int. J. Syst. Evol. Microbiol.">
        <title>The Global Catalogue of Microorganisms (GCM) 10K type strain sequencing project: providing services to taxonomists for standard genome sequencing and annotation.</title>
        <authorList>
            <consortium name="The Broad Institute Genomics Platform"/>
            <consortium name="The Broad Institute Genome Sequencing Center for Infectious Disease"/>
            <person name="Wu L."/>
            <person name="Ma J."/>
        </authorList>
    </citation>
    <scope>NUCLEOTIDE SEQUENCE [LARGE SCALE GENOMIC DNA]</scope>
    <source>
        <strain evidence="2">JCM 17839</strain>
    </source>
</reference>
<dbReference type="Proteomes" id="UP001500731">
    <property type="component" value="Unassembled WGS sequence"/>
</dbReference>
<name>A0ABP8PVF2_9MICO</name>
<comment type="caution">
    <text evidence="1">The sequence shown here is derived from an EMBL/GenBank/DDBJ whole genome shotgun (WGS) entry which is preliminary data.</text>
</comment>
<proteinExistence type="predicted"/>
<keyword evidence="2" id="KW-1185">Reference proteome</keyword>
<organism evidence="1 2">
    <name type="scientific">Microbacterium panaciterrae</name>
    <dbReference type="NCBI Taxonomy" id="985759"/>
    <lineage>
        <taxon>Bacteria</taxon>
        <taxon>Bacillati</taxon>
        <taxon>Actinomycetota</taxon>
        <taxon>Actinomycetes</taxon>
        <taxon>Micrococcales</taxon>
        <taxon>Microbacteriaceae</taxon>
        <taxon>Microbacterium</taxon>
    </lineage>
</organism>
<evidence type="ECO:0000313" key="2">
    <source>
        <dbReference type="Proteomes" id="UP001500731"/>
    </source>
</evidence>
<dbReference type="RefSeq" id="WP_345188960.1">
    <property type="nucleotide sequence ID" value="NZ_BAABGP010000028.1"/>
</dbReference>
<protein>
    <submittedName>
        <fullName evidence="1">Uncharacterized protein</fullName>
    </submittedName>
</protein>
<evidence type="ECO:0000313" key="1">
    <source>
        <dbReference type="EMBL" id="GAA4491993.1"/>
    </source>
</evidence>
<dbReference type="EMBL" id="BAABGP010000028">
    <property type="protein sequence ID" value="GAA4491993.1"/>
    <property type="molecule type" value="Genomic_DNA"/>
</dbReference>
<sequence length="74" mass="8257">MAIAHLSYVICDICGIPAAQPEENARRARRAADRAGFTSIIREHDLGRVKARHDYCPKHAPATREISSKEQTND</sequence>
<gene>
    <name evidence="1" type="ORF">GCM10023171_36790</name>
</gene>
<accession>A0ABP8PVF2</accession>